<dbReference type="EMBL" id="CP010777">
    <property type="protein sequence ID" value="AKQ45751.1"/>
    <property type="molecule type" value="Genomic_DNA"/>
</dbReference>
<dbReference type="SMART" id="SM00529">
    <property type="entry name" value="HTH_DTXR"/>
    <property type="match status" value="1"/>
</dbReference>
<protein>
    <recommendedName>
        <fullName evidence="4">Transcriptional regulator MntR</fullName>
    </recommendedName>
    <alternativeName>
        <fullName evidence="13">Manganese transport regulator</fullName>
    </alternativeName>
</protein>
<keyword evidence="7" id="KW-0805">Transcription regulation</keyword>
<keyword evidence="16" id="KW-1185">Reference proteome</keyword>
<dbReference type="InterPro" id="IPR038157">
    <property type="entry name" value="FeoA_core_dom"/>
</dbReference>
<dbReference type="OrthoDB" id="9791355at2"/>
<dbReference type="InterPro" id="IPR036421">
    <property type="entry name" value="Fe_dep_repressor_sf"/>
</dbReference>
<dbReference type="RefSeq" id="WP_048920656.1">
    <property type="nucleotide sequence ID" value="NZ_CP010777.1"/>
</dbReference>
<accession>A0A0H4W5Q8</accession>
<evidence type="ECO:0000259" key="14">
    <source>
        <dbReference type="PROSITE" id="PS50944"/>
    </source>
</evidence>
<dbReference type="PANTHER" id="PTHR33238:SF11">
    <property type="entry name" value="TRANSCRIPTIONAL REGULATOR MNTR"/>
    <property type="match status" value="1"/>
</dbReference>
<dbReference type="GO" id="GO:0005737">
    <property type="term" value="C:cytoplasm"/>
    <property type="evidence" value="ECO:0007669"/>
    <property type="project" value="UniProtKB-SubCell"/>
</dbReference>
<dbReference type="Gene3D" id="2.30.30.90">
    <property type="match status" value="1"/>
</dbReference>
<evidence type="ECO:0000256" key="3">
    <source>
        <dbReference type="ARBA" id="ARBA00011738"/>
    </source>
</evidence>
<dbReference type="Pfam" id="PF01325">
    <property type="entry name" value="Fe_dep_repress"/>
    <property type="match status" value="1"/>
</dbReference>
<comment type="function">
    <text evidence="12">In the presence of manganese, represses expression of mntH and mntS. Up-regulates expression of mntP.</text>
</comment>
<dbReference type="GO" id="GO:0046983">
    <property type="term" value="F:protein dimerization activity"/>
    <property type="evidence" value="ECO:0007669"/>
    <property type="project" value="InterPro"/>
</dbReference>
<dbReference type="InterPro" id="IPR022689">
    <property type="entry name" value="Iron_dep_repressor"/>
</dbReference>
<dbReference type="InterPro" id="IPR022687">
    <property type="entry name" value="HTH_DTXR"/>
</dbReference>
<evidence type="ECO:0000256" key="8">
    <source>
        <dbReference type="ARBA" id="ARBA00023125"/>
    </source>
</evidence>
<dbReference type="GO" id="GO:0003677">
    <property type="term" value="F:DNA binding"/>
    <property type="evidence" value="ECO:0007669"/>
    <property type="project" value="UniProtKB-KW"/>
</dbReference>
<feature type="domain" description="HTH dtxR-type" evidence="14">
    <location>
        <begin position="1"/>
        <end position="63"/>
    </location>
</feature>
<dbReference type="Pfam" id="PF04023">
    <property type="entry name" value="FeoA"/>
    <property type="match status" value="1"/>
</dbReference>
<evidence type="ECO:0000313" key="15">
    <source>
        <dbReference type="EMBL" id="AKQ45751.1"/>
    </source>
</evidence>
<dbReference type="InterPro" id="IPR001367">
    <property type="entry name" value="Fe_dep_repressor"/>
</dbReference>
<evidence type="ECO:0000256" key="11">
    <source>
        <dbReference type="ARBA" id="ARBA00023211"/>
    </source>
</evidence>
<evidence type="ECO:0000256" key="4">
    <source>
        <dbReference type="ARBA" id="ARBA00022386"/>
    </source>
</evidence>
<keyword evidence="8" id="KW-0238">DNA-binding</keyword>
<organism evidence="15 16">
    <name type="scientific">Rufibacter radiotolerans</name>
    <dbReference type="NCBI Taxonomy" id="1379910"/>
    <lineage>
        <taxon>Bacteria</taxon>
        <taxon>Pseudomonadati</taxon>
        <taxon>Bacteroidota</taxon>
        <taxon>Cytophagia</taxon>
        <taxon>Cytophagales</taxon>
        <taxon>Hymenobacteraceae</taxon>
        <taxon>Rufibacter</taxon>
    </lineage>
</organism>
<proteinExistence type="inferred from homology"/>
<dbReference type="PANTHER" id="PTHR33238">
    <property type="entry name" value="IRON (METAL) DEPENDENT REPRESSOR, DTXR FAMILY"/>
    <property type="match status" value="1"/>
</dbReference>
<dbReference type="AlphaFoldDB" id="A0A0H4W5Q8"/>
<keyword evidence="11" id="KW-0464">Manganese</keyword>
<dbReference type="SUPFAM" id="SSF47979">
    <property type="entry name" value="Iron-dependent repressor protein, dimerization domain"/>
    <property type="match status" value="1"/>
</dbReference>
<keyword evidence="10" id="KW-0804">Transcription</keyword>
<evidence type="ECO:0000313" key="16">
    <source>
        <dbReference type="Proteomes" id="UP000036458"/>
    </source>
</evidence>
<evidence type="ECO:0000256" key="6">
    <source>
        <dbReference type="ARBA" id="ARBA00022491"/>
    </source>
</evidence>
<dbReference type="Proteomes" id="UP000036458">
    <property type="component" value="Chromosome"/>
</dbReference>
<dbReference type="Gene3D" id="1.10.10.10">
    <property type="entry name" value="Winged helix-like DNA-binding domain superfamily/Winged helix DNA-binding domain"/>
    <property type="match status" value="1"/>
</dbReference>
<dbReference type="InterPro" id="IPR036388">
    <property type="entry name" value="WH-like_DNA-bd_sf"/>
</dbReference>
<dbReference type="PATRIC" id="fig|1379910.4.peg.1950"/>
<evidence type="ECO:0000256" key="1">
    <source>
        <dbReference type="ARBA" id="ARBA00004496"/>
    </source>
</evidence>
<evidence type="ECO:0000256" key="2">
    <source>
        <dbReference type="ARBA" id="ARBA00007871"/>
    </source>
</evidence>
<dbReference type="KEGG" id="ruf:TH63_08980"/>
<keyword evidence="5" id="KW-0963">Cytoplasm</keyword>
<sequence>MVTHTEENYLKALFTLANEASEVNISDLGILLEVSTPTVNSMVKKLHAKDLVVYEKYRPLVLTAKGRKEAALIIRKHRLTEMYLVEKMGFGWEEVHEIAEQVEHITSWAFFDKMDDLMGHPTVDPHGSPIPDKNGQVDRKPLLKLSTCQAGEQVRLEALANSSTEFLKYLNSKQLSLGVNLEIVSVEAFDGSMVVKYLGHTAQSLSQTVCEKLQVQKL</sequence>
<comment type="similarity">
    <text evidence="2">Belongs to the DtxR/MntR family.</text>
</comment>
<name>A0A0H4W5Q8_9BACT</name>
<dbReference type="STRING" id="1379910.TH63_08980"/>
<evidence type="ECO:0000256" key="7">
    <source>
        <dbReference type="ARBA" id="ARBA00023015"/>
    </source>
</evidence>
<evidence type="ECO:0000256" key="13">
    <source>
        <dbReference type="ARBA" id="ARBA00032593"/>
    </source>
</evidence>
<dbReference type="InterPro" id="IPR050536">
    <property type="entry name" value="DtxR_MntR_Metal-Reg"/>
</dbReference>
<comment type="subunit">
    <text evidence="3">Homodimer.</text>
</comment>
<keyword evidence="9" id="KW-0010">Activator</keyword>
<dbReference type="Gene3D" id="1.10.60.10">
    <property type="entry name" value="Iron dependent repressor, metal binding and dimerisation domain"/>
    <property type="match status" value="1"/>
</dbReference>
<evidence type="ECO:0000256" key="5">
    <source>
        <dbReference type="ARBA" id="ARBA00022490"/>
    </source>
</evidence>
<dbReference type="InterPro" id="IPR036390">
    <property type="entry name" value="WH_DNA-bd_sf"/>
</dbReference>
<gene>
    <name evidence="15" type="ORF">TH63_08980</name>
</gene>
<evidence type="ECO:0000256" key="10">
    <source>
        <dbReference type="ARBA" id="ARBA00023163"/>
    </source>
</evidence>
<dbReference type="Pfam" id="PF02742">
    <property type="entry name" value="Fe_dep_repr_C"/>
    <property type="match status" value="1"/>
</dbReference>
<keyword evidence="6" id="KW-0678">Repressor</keyword>
<dbReference type="GO" id="GO:0046914">
    <property type="term" value="F:transition metal ion binding"/>
    <property type="evidence" value="ECO:0007669"/>
    <property type="project" value="InterPro"/>
</dbReference>
<dbReference type="SUPFAM" id="SSF46785">
    <property type="entry name" value="Winged helix' DNA-binding domain"/>
    <property type="match status" value="1"/>
</dbReference>
<dbReference type="InterPro" id="IPR007167">
    <property type="entry name" value="Fe-transptr_FeoA-like"/>
</dbReference>
<reference evidence="15 16" key="1">
    <citation type="submission" date="2015-01" db="EMBL/GenBank/DDBJ databases">
        <title>Rufibacter sp./DG31D/ whole genome sequencing.</title>
        <authorList>
            <person name="Kim M.K."/>
            <person name="Srinivasan S."/>
            <person name="Lee J.-J."/>
        </authorList>
    </citation>
    <scope>NUCLEOTIDE SEQUENCE [LARGE SCALE GENOMIC DNA]</scope>
    <source>
        <strain evidence="15 16">DG31D</strain>
    </source>
</reference>
<evidence type="ECO:0000256" key="12">
    <source>
        <dbReference type="ARBA" id="ARBA00025185"/>
    </source>
</evidence>
<dbReference type="PROSITE" id="PS50944">
    <property type="entry name" value="HTH_DTXR"/>
    <property type="match status" value="1"/>
</dbReference>
<comment type="subcellular location">
    <subcellularLocation>
        <location evidence="1">Cytoplasm</location>
    </subcellularLocation>
</comment>
<evidence type="ECO:0000256" key="9">
    <source>
        <dbReference type="ARBA" id="ARBA00023159"/>
    </source>
</evidence>
<dbReference type="GO" id="GO:0003700">
    <property type="term" value="F:DNA-binding transcription factor activity"/>
    <property type="evidence" value="ECO:0007669"/>
    <property type="project" value="InterPro"/>
</dbReference>